<dbReference type="InterPro" id="IPR036378">
    <property type="entry name" value="FAS1_dom_sf"/>
</dbReference>
<name>A0A834GE56_RHOSS</name>
<comment type="caution">
    <text evidence="1">The sequence shown here is derived from an EMBL/GenBank/DDBJ whole genome shotgun (WGS) entry which is preliminary data.</text>
</comment>
<dbReference type="PANTHER" id="PTHR33985">
    <property type="entry name" value="OS02G0491300 PROTEIN-RELATED"/>
    <property type="match status" value="1"/>
</dbReference>
<keyword evidence="2" id="KW-1185">Reference proteome</keyword>
<dbReference type="Proteomes" id="UP000626092">
    <property type="component" value="Unassembled WGS sequence"/>
</dbReference>
<dbReference type="OrthoDB" id="765989at2759"/>
<evidence type="ECO:0000313" key="1">
    <source>
        <dbReference type="EMBL" id="KAF7132760.1"/>
    </source>
</evidence>
<gene>
    <name evidence="1" type="ORF">RHSIM_Rhsim09G0083000</name>
</gene>
<dbReference type="EMBL" id="WJXA01000009">
    <property type="protein sequence ID" value="KAF7132760.1"/>
    <property type="molecule type" value="Genomic_DNA"/>
</dbReference>
<organism evidence="1 2">
    <name type="scientific">Rhododendron simsii</name>
    <name type="common">Sims's rhododendron</name>
    <dbReference type="NCBI Taxonomy" id="118357"/>
    <lineage>
        <taxon>Eukaryota</taxon>
        <taxon>Viridiplantae</taxon>
        <taxon>Streptophyta</taxon>
        <taxon>Embryophyta</taxon>
        <taxon>Tracheophyta</taxon>
        <taxon>Spermatophyta</taxon>
        <taxon>Magnoliopsida</taxon>
        <taxon>eudicotyledons</taxon>
        <taxon>Gunneridae</taxon>
        <taxon>Pentapetalae</taxon>
        <taxon>asterids</taxon>
        <taxon>Ericales</taxon>
        <taxon>Ericaceae</taxon>
        <taxon>Ericoideae</taxon>
        <taxon>Rhodoreae</taxon>
        <taxon>Rhododendron</taxon>
    </lineage>
</organism>
<dbReference type="PANTHER" id="PTHR33985:SF2">
    <property type="entry name" value="EXPRESSED PROTEIN"/>
    <property type="match status" value="1"/>
</dbReference>
<dbReference type="AlphaFoldDB" id="A0A834GE56"/>
<accession>A0A834GE56</accession>
<reference evidence="1" key="1">
    <citation type="submission" date="2019-11" db="EMBL/GenBank/DDBJ databases">
        <authorList>
            <person name="Liu Y."/>
            <person name="Hou J."/>
            <person name="Li T.-Q."/>
            <person name="Guan C.-H."/>
            <person name="Wu X."/>
            <person name="Wu H.-Z."/>
            <person name="Ling F."/>
            <person name="Zhang R."/>
            <person name="Shi X.-G."/>
            <person name="Ren J.-P."/>
            <person name="Chen E.-F."/>
            <person name="Sun J.-M."/>
        </authorList>
    </citation>
    <scope>NUCLEOTIDE SEQUENCE</scope>
    <source>
        <strain evidence="1">Adult_tree_wgs_1</strain>
        <tissue evidence="1">Leaves</tissue>
    </source>
</reference>
<dbReference type="InterPro" id="IPR052806">
    <property type="entry name" value="Fasciclin-like_AGP"/>
</dbReference>
<evidence type="ECO:0000313" key="2">
    <source>
        <dbReference type="Proteomes" id="UP000626092"/>
    </source>
</evidence>
<sequence length="188" mass="20712">MHLMLKDAMLRLRLSGYSIMAIALRVKYPYLVDLKSVTVFALNNASIFSDGGHEYVTSFRFHIVPDRLLMASDLERLPARTVLPTLNLGQELVVTTGGGSVLFGGPVRINYVRIGRPDLMFNLKMVVHGLSIPFPYVNLTAVIGSGQIGQSGYDVAGWGVARNADVGNTLAPQFRIEWTDEIEDHHGL</sequence>
<dbReference type="SUPFAM" id="SSF82153">
    <property type="entry name" value="FAS1 domain"/>
    <property type="match status" value="1"/>
</dbReference>
<protein>
    <submittedName>
        <fullName evidence="1">Uncharacterized protein</fullName>
    </submittedName>
</protein>
<proteinExistence type="predicted"/>